<reference evidence="1 2" key="1">
    <citation type="submission" date="2017-10" db="EMBL/GenBank/DDBJ databases">
        <title>Extensive intraspecific genome diversity in a model arbuscular mycorrhizal fungus.</title>
        <authorList>
            <person name="Chen E.C.H."/>
            <person name="Morin E."/>
            <person name="Baudet D."/>
            <person name="Noel J."/>
            <person name="Ndikumana S."/>
            <person name="Charron P."/>
            <person name="St-Onge C."/>
            <person name="Giorgi J."/>
            <person name="Grigoriev I.V."/>
            <person name="Roux C."/>
            <person name="Martin F.M."/>
            <person name="Corradi N."/>
        </authorList>
    </citation>
    <scope>NUCLEOTIDE SEQUENCE [LARGE SCALE GENOMIC DNA]</scope>
    <source>
        <strain evidence="1 2">A1</strain>
    </source>
</reference>
<evidence type="ECO:0000313" key="1">
    <source>
        <dbReference type="EMBL" id="PKC62499.1"/>
    </source>
</evidence>
<reference evidence="1 2" key="2">
    <citation type="submission" date="2017-10" db="EMBL/GenBank/DDBJ databases">
        <title>Genome analyses suggest a sexual origin of heterokaryosis in a supposedly ancient asexual fungus.</title>
        <authorList>
            <person name="Corradi N."/>
            <person name="Sedzielewska K."/>
            <person name="Noel J."/>
            <person name="Charron P."/>
            <person name="Farinelli L."/>
            <person name="Marton T."/>
            <person name="Kruger M."/>
            <person name="Pelin A."/>
            <person name="Brachmann A."/>
            <person name="Corradi N."/>
        </authorList>
    </citation>
    <scope>NUCLEOTIDE SEQUENCE [LARGE SCALE GENOMIC DNA]</scope>
    <source>
        <strain evidence="1 2">A1</strain>
    </source>
</reference>
<protein>
    <recommendedName>
        <fullName evidence="3">Protein kinase domain-containing protein</fullName>
    </recommendedName>
</protein>
<name>A0A2N0RGS9_9GLOM</name>
<proteinExistence type="predicted"/>
<dbReference type="VEuPathDB" id="FungiDB:RhiirA1_465058"/>
<evidence type="ECO:0000313" key="2">
    <source>
        <dbReference type="Proteomes" id="UP000232688"/>
    </source>
</evidence>
<organism evidence="1 2">
    <name type="scientific">Rhizophagus irregularis</name>
    <dbReference type="NCBI Taxonomy" id="588596"/>
    <lineage>
        <taxon>Eukaryota</taxon>
        <taxon>Fungi</taxon>
        <taxon>Fungi incertae sedis</taxon>
        <taxon>Mucoromycota</taxon>
        <taxon>Glomeromycotina</taxon>
        <taxon>Glomeromycetes</taxon>
        <taxon>Glomerales</taxon>
        <taxon>Glomeraceae</taxon>
        <taxon>Rhizophagus</taxon>
    </lineage>
</organism>
<sequence length="147" mass="17094">MVLEYAEGLIEIQGQMVNRDFHVGNIIIYKREYLGLCRKIDIDEKNIYGVMPNAAPEENFILKLQIYNDYVCHSNWNSDWKNWQIIYSSLGMATVGHNRLMTVTVAIPTLHAQAIYTFRLLNPFIKNLKHDDNVNNNSVEITDFTKL</sequence>
<evidence type="ECO:0008006" key="3">
    <source>
        <dbReference type="Google" id="ProtNLM"/>
    </source>
</evidence>
<accession>A0A2N0RGS9</accession>
<gene>
    <name evidence="1" type="ORF">RhiirA1_465058</name>
</gene>
<dbReference type="Proteomes" id="UP000232688">
    <property type="component" value="Unassembled WGS sequence"/>
</dbReference>
<comment type="caution">
    <text evidence="1">The sequence shown here is derived from an EMBL/GenBank/DDBJ whole genome shotgun (WGS) entry which is preliminary data.</text>
</comment>
<dbReference type="AlphaFoldDB" id="A0A2N0RGS9"/>
<dbReference type="EMBL" id="LLXH01000850">
    <property type="protein sequence ID" value="PKC62499.1"/>
    <property type="molecule type" value="Genomic_DNA"/>
</dbReference>